<keyword evidence="2" id="KW-1185">Reference proteome</keyword>
<dbReference type="AlphaFoldDB" id="A0A419QBB4"/>
<dbReference type="EMBL" id="NIRI02000077">
    <property type="protein sequence ID" value="KAG5441618.1"/>
    <property type="molecule type" value="Genomic_DNA"/>
</dbReference>
<reference evidence="1 2" key="2">
    <citation type="journal article" date="2021" name="Genomics">
        <title>High-quality reference genome for Clonorchis sinensis.</title>
        <authorList>
            <person name="Young N.D."/>
            <person name="Stroehlein A.J."/>
            <person name="Kinkar L."/>
            <person name="Wang T."/>
            <person name="Sohn W.M."/>
            <person name="Chang B.C.H."/>
            <person name="Kaur P."/>
            <person name="Weisz D."/>
            <person name="Dudchenko O."/>
            <person name="Aiden E.L."/>
            <person name="Korhonen P.K."/>
            <person name="Gasser R.B."/>
        </authorList>
    </citation>
    <scope>NUCLEOTIDE SEQUENCE [LARGE SCALE GENOMIC DNA]</scope>
    <source>
        <strain evidence="1">Cs-k2</strain>
    </source>
</reference>
<sequence>MNSLENSVVSTRINMAGMRNHGLISLRDSNDFQIRTPKAVPPPVSNKSYIAINRRKMDQVTILSHHLNMDLLDLACSRQPSIYQVSSESSAIDIFYMTAMNSLLLVENRDLTE</sequence>
<accession>A0A419QBB4</accession>
<protein>
    <submittedName>
        <fullName evidence="1">Uncharacterized protein</fullName>
    </submittedName>
</protein>
<organism evidence="1 2">
    <name type="scientific">Clonorchis sinensis</name>
    <name type="common">Chinese liver fluke</name>
    <dbReference type="NCBI Taxonomy" id="79923"/>
    <lineage>
        <taxon>Eukaryota</taxon>
        <taxon>Metazoa</taxon>
        <taxon>Spiralia</taxon>
        <taxon>Lophotrochozoa</taxon>
        <taxon>Platyhelminthes</taxon>
        <taxon>Trematoda</taxon>
        <taxon>Digenea</taxon>
        <taxon>Opisthorchiida</taxon>
        <taxon>Opisthorchiata</taxon>
        <taxon>Opisthorchiidae</taxon>
        <taxon>Clonorchis</taxon>
    </lineage>
</organism>
<gene>
    <name evidence="1" type="ORF">CSKR_107317</name>
</gene>
<evidence type="ECO:0000313" key="1">
    <source>
        <dbReference type="EMBL" id="KAG5441618.1"/>
    </source>
</evidence>
<evidence type="ECO:0000313" key="2">
    <source>
        <dbReference type="Proteomes" id="UP000286415"/>
    </source>
</evidence>
<comment type="caution">
    <text evidence="1">The sequence shown here is derived from an EMBL/GenBank/DDBJ whole genome shotgun (WGS) entry which is preliminary data.</text>
</comment>
<proteinExistence type="predicted"/>
<name>A0A419QBB4_CLOSI</name>
<feature type="non-terminal residue" evidence="1">
    <location>
        <position position="113"/>
    </location>
</feature>
<dbReference type="InParanoid" id="A0A419QBB4"/>
<dbReference type="Proteomes" id="UP000286415">
    <property type="component" value="Unassembled WGS sequence"/>
</dbReference>
<reference evidence="1 2" key="1">
    <citation type="journal article" date="2018" name="Biotechnol. Adv.">
        <title>Improved genomic resources and new bioinformatic workflow for the carcinogenic parasite Clonorchis sinensis: Biotechnological implications.</title>
        <authorList>
            <person name="Wang D."/>
            <person name="Korhonen P.K."/>
            <person name="Gasser R.B."/>
            <person name="Young N.D."/>
        </authorList>
    </citation>
    <scope>NUCLEOTIDE SEQUENCE [LARGE SCALE GENOMIC DNA]</scope>
    <source>
        <strain evidence="1">Cs-k2</strain>
    </source>
</reference>